<dbReference type="GO" id="GO:0004180">
    <property type="term" value="F:carboxypeptidase activity"/>
    <property type="evidence" value="ECO:0007669"/>
    <property type="project" value="UniProtKB-KW"/>
</dbReference>
<feature type="transmembrane region" description="Helical" evidence="8">
    <location>
        <begin position="199"/>
        <end position="218"/>
    </location>
</feature>
<evidence type="ECO:0000256" key="1">
    <source>
        <dbReference type="ARBA" id="ARBA00006040"/>
    </source>
</evidence>
<dbReference type="GO" id="GO:0008241">
    <property type="term" value="F:peptidyl-dipeptidase activity"/>
    <property type="evidence" value="ECO:0007669"/>
    <property type="project" value="UniProtKB-EC"/>
</dbReference>
<dbReference type="Gene3D" id="3.40.390.10">
    <property type="entry name" value="Collagenase (Catalytic Domain)"/>
    <property type="match status" value="1"/>
</dbReference>
<keyword evidence="10" id="KW-0121">Carboxypeptidase</keyword>
<evidence type="ECO:0000256" key="6">
    <source>
        <dbReference type="ARBA" id="ARBA00023049"/>
    </source>
</evidence>
<evidence type="ECO:0000256" key="2">
    <source>
        <dbReference type="ARBA" id="ARBA00022670"/>
    </source>
</evidence>
<name>A0A376TFB7_ECOLX</name>
<keyword evidence="2 7" id="KW-0645">Protease</keyword>
<keyword evidence="6 7" id="KW-0482">Metalloprotease</keyword>
<feature type="domain" description="Peptidase M3A/M3B catalytic" evidence="9">
    <location>
        <begin position="44"/>
        <end position="198"/>
    </location>
</feature>
<dbReference type="InterPro" id="IPR024077">
    <property type="entry name" value="Neurolysin/TOP_dom2"/>
</dbReference>
<dbReference type="PANTHER" id="PTHR43660">
    <property type="entry name" value="DIPEPTIDYL CARBOXYPEPTIDASE"/>
    <property type="match status" value="1"/>
</dbReference>
<comment type="cofactor">
    <cofactor evidence="7">
        <name>Zn(2+)</name>
        <dbReference type="ChEBI" id="CHEBI:29105"/>
    </cofactor>
    <text evidence="7">Binds 1 zinc ion.</text>
</comment>
<keyword evidence="8" id="KW-0812">Transmembrane</keyword>
<evidence type="ECO:0000256" key="8">
    <source>
        <dbReference type="SAM" id="Phobius"/>
    </source>
</evidence>
<accession>A0A376TFB7</accession>
<dbReference type="PANTHER" id="PTHR43660:SF1">
    <property type="entry name" value="DIPEPTIDYL CARBOXYPEPTIDASE"/>
    <property type="match status" value="1"/>
</dbReference>
<protein>
    <submittedName>
        <fullName evidence="10">Dipeptidyl carboxypeptidase II</fullName>
        <ecNumber evidence="10">3.4.15.5</ecNumber>
    </submittedName>
</protein>
<dbReference type="InterPro" id="IPR045090">
    <property type="entry name" value="Pept_M3A_M3B"/>
</dbReference>
<sequence>MNDIAQLAGMSEQEIALAAEAAREKGLDNKWLIPLLNTTQQPALAEMRDRATREKLFIAGWTRAEKNDGNDTRAIIQRLVEIRAQQAKLLGFPHYAAWKIADQMAKTPEAALNFMREIVPAARQRASDELASIQAVIDKQQGGFSAQPWDWAFYAEQVRREKFDLDEAQLKPYFELNTVLNEGVFWTANQLFGIKFVDVLIFLSTILTFVCGKFLIIMAWDWRYFTVISSPVIQKAAVHGWAILLSNQRLMKRIR</sequence>
<keyword evidence="8" id="KW-0472">Membrane</keyword>
<proteinExistence type="inferred from homology"/>
<keyword evidence="4 7" id="KW-0378">Hydrolase</keyword>
<evidence type="ECO:0000256" key="7">
    <source>
        <dbReference type="RuleBase" id="RU003435"/>
    </source>
</evidence>
<dbReference type="GO" id="GO:0006508">
    <property type="term" value="P:proteolysis"/>
    <property type="evidence" value="ECO:0007669"/>
    <property type="project" value="UniProtKB-KW"/>
</dbReference>
<evidence type="ECO:0000313" key="11">
    <source>
        <dbReference type="Proteomes" id="UP000254405"/>
    </source>
</evidence>
<dbReference type="AlphaFoldDB" id="A0A376TFB7"/>
<dbReference type="GO" id="GO:0046872">
    <property type="term" value="F:metal ion binding"/>
    <property type="evidence" value="ECO:0007669"/>
    <property type="project" value="UniProtKB-UniRule"/>
</dbReference>
<dbReference type="Proteomes" id="UP000254405">
    <property type="component" value="Unassembled WGS sequence"/>
</dbReference>
<gene>
    <name evidence="10" type="primary">dcp_2</name>
    <name evidence="10" type="ORF">NCTC8985_01167</name>
</gene>
<dbReference type="Pfam" id="PF01432">
    <property type="entry name" value="Peptidase_M3"/>
    <property type="match status" value="1"/>
</dbReference>
<dbReference type="EC" id="3.4.15.5" evidence="10"/>
<dbReference type="InterPro" id="IPR024079">
    <property type="entry name" value="MetalloPept_cat_dom_sf"/>
</dbReference>
<reference evidence="10 11" key="1">
    <citation type="submission" date="2018-06" db="EMBL/GenBank/DDBJ databases">
        <authorList>
            <consortium name="Pathogen Informatics"/>
            <person name="Doyle S."/>
        </authorList>
    </citation>
    <scope>NUCLEOTIDE SEQUENCE [LARGE SCALE GENOMIC DNA]</scope>
    <source>
        <strain evidence="10 11">NCTC8985</strain>
    </source>
</reference>
<keyword evidence="5 7" id="KW-0862">Zinc</keyword>
<dbReference type="SUPFAM" id="SSF55486">
    <property type="entry name" value="Metalloproteases ('zincins'), catalytic domain"/>
    <property type="match status" value="1"/>
</dbReference>
<dbReference type="InterPro" id="IPR001567">
    <property type="entry name" value="Pept_M3A_M3B_dom"/>
</dbReference>
<dbReference type="EMBL" id="UGCO01000001">
    <property type="protein sequence ID" value="STI75924.1"/>
    <property type="molecule type" value="Genomic_DNA"/>
</dbReference>
<dbReference type="Gene3D" id="1.10.1370.10">
    <property type="entry name" value="Neurolysin, domain 3"/>
    <property type="match status" value="1"/>
</dbReference>
<evidence type="ECO:0000313" key="10">
    <source>
        <dbReference type="EMBL" id="STI75924.1"/>
    </source>
</evidence>
<evidence type="ECO:0000256" key="4">
    <source>
        <dbReference type="ARBA" id="ARBA00022801"/>
    </source>
</evidence>
<evidence type="ECO:0000256" key="5">
    <source>
        <dbReference type="ARBA" id="ARBA00022833"/>
    </source>
</evidence>
<evidence type="ECO:0000259" key="9">
    <source>
        <dbReference type="Pfam" id="PF01432"/>
    </source>
</evidence>
<dbReference type="GO" id="GO:0004222">
    <property type="term" value="F:metalloendopeptidase activity"/>
    <property type="evidence" value="ECO:0007669"/>
    <property type="project" value="InterPro"/>
</dbReference>
<organism evidence="10 11">
    <name type="scientific">Escherichia coli</name>
    <dbReference type="NCBI Taxonomy" id="562"/>
    <lineage>
        <taxon>Bacteria</taxon>
        <taxon>Pseudomonadati</taxon>
        <taxon>Pseudomonadota</taxon>
        <taxon>Gammaproteobacteria</taxon>
        <taxon>Enterobacterales</taxon>
        <taxon>Enterobacteriaceae</taxon>
        <taxon>Escherichia</taxon>
    </lineage>
</organism>
<keyword evidence="8" id="KW-1133">Transmembrane helix</keyword>
<dbReference type="GO" id="GO:0005829">
    <property type="term" value="C:cytosol"/>
    <property type="evidence" value="ECO:0007669"/>
    <property type="project" value="TreeGrafter"/>
</dbReference>
<comment type="similarity">
    <text evidence="1 7">Belongs to the peptidase M3 family.</text>
</comment>
<evidence type="ECO:0000256" key="3">
    <source>
        <dbReference type="ARBA" id="ARBA00022723"/>
    </source>
</evidence>
<keyword evidence="3 7" id="KW-0479">Metal-binding</keyword>